<sequence length="130" mass="13857">MATNTPNPNPNEMETNTPNPNPNPNEDLNAKIAKQDKRLNDIQSLAMLIFIVANCYFVFQGVILTIVGHGAQNLKVDGNFSASKMSRVIADISIKLCNGAKGEDEEGIATVEGEANGGGDDEEGIEAVQL</sequence>
<name>A0A2N9H1Q8_FAGSY</name>
<feature type="region of interest" description="Disordered" evidence="1">
    <location>
        <begin position="1"/>
        <end position="28"/>
    </location>
</feature>
<proteinExistence type="predicted"/>
<feature type="compositionally biased region" description="Low complexity" evidence="1">
    <location>
        <begin position="1"/>
        <end position="18"/>
    </location>
</feature>
<dbReference type="EMBL" id="OIVN01002670">
    <property type="protein sequence ID" value="SPD05559.1"/>
    <property type="molecule type" value="Genomic_DNA"/>
</dbReference>
<dbReference type="AlphaFoldDB" id="A0A2N9H1Q8"/>
<accession>A0A2N9H1Q8</accession>
<reference evidence="3" key="1">
    <citation type="submission" date="2018-02" db="EMBL/GenBank/DDBJ databases">
        <authorList>
            <person name="Cohen D.B."/>
            <person name="Kent A.D."/>
        </authorList>
    </citation>
    <scope>NUCLEOTIDE SEQUENCE</scope>
</reference>
<keyword evidence="2" id="KW-0812">Transmembrane</keyword>
<keyword evidence="2" id="KW-1133">Transmembrane helix</keyword>
<keyword evidence="2" id="KW-0472">Membrane</keyword>
<gene>
    <name evidence="3" type="ORF">FSB_LOCUS33441</name>
</gene>
<evidence type="ECO:0000256" key="2">
    <source>
        <dbReference type="SAM" id="Phobius"/>
    </source>
</evidence>
<organism evidence="3">
    <name type="scientific">Fagus sylvatica</name>
    <name type="common">Beechnut</name>
    <dbReference type="NCBI Taxonomy" id="28930"/>
    <lineage>
        <taxon>Eukaryota</taxon>
        <taxon>Viridiplantae</taxon>
        <taxon>Streptophyta</taxon>
        <taxon>Embryophyta</taxon>
        <taxon>Tracheophyta</taxon>
        <taxon>Spermatophyta</taxon>
        <taxon>Magnoliopsida</taxon>
        <taxon>eudicotyledons</taxon>
        <taxon>Gunneridae</taxon>
        <taxon>Pentapetalae</taxon>
        <taxon>rosids</taxon>
        <taxon>fabids</taxon>
        <taxon>Fagales</taxon>
        <taxon>Fagaceae</taxon>
        <taxon>Fagus</taxon>
    </lineage>
</organism>
<evidence type="ECO:0000256" key="1">
    <source>
        <dbReference type="SAM" id="MobiDB-lite"/>
    </source>
</evidence>
<protein>
    <submittedName>
        <fullName evidence="3">Uncharacterized protein</fullName>
    </submittedName>
</protein>
<feature type="transmembrane region" description="Helical" evidence="2">
    <location>
        <begin position="45"/>
        <end position="67"/>
    </location>
</feature>
<evidence type="ECO:0000313" key="3">
    <source>
        <dbReference type="EMBL" id="SPD05559.1"/>
    </source>
</evidence>